<protein>
    <recommendedName>
        <fullName evidence="6">Outer membrane protein with beta-barrel domain</fullName>
    </recommendedName>
</protein>
<dbReference type="OrthoDB" id="6402727at2"/>
<feature type="chain" id="PRO_5016444532" description="Outer membrane protein with beta-barrel domain" evidence="1">
    <location>
        <begin position="28"/>
        <end position="215"/>
    </location>
</feature>
<dbReference type="AlphaFoldDB" id="A0A327X6M4"/>
<evidence type="ECO:0008006" key="6">
    <source>
        <dbReference type="Google" id="ProtNLM"/>
    </source>
</evidence>
<sequence length="215" mass="24477">MALNRVFKRAAWALSACCMLPAAMAHSQVFSTYQQYVEPPYSSLVIGYAQARFDDYDDNASDVNFRFEQRLLENIYLSASYLDFSQNLSGFAFPLELEDLQLGVGYMERSELGPHADLSLLVGRETFQRPLSDDTNAAFIDESNYFGVQFGLREAHGPIEAQAAIAYVFHDGQRDDQLRWHVGAFLTVWETLAVGLRYQDNDDYSVASVEFRFSW</sequence>
<dbReference type="Proteomes" id="UP000249203">
    <property type="component" value="Unassembled WGS sequence"/>
</dbReference>
<evidence type="ECO:0000313" key="2">
    <source>
        <dbReference type="EMBL" id="RAK01674.1"/>
    </source>
</evidence>
<proteinExistence type="predicted"/>
<dbReference type="EMBL" id="QLMD01000001">
    <property type="protein sequence ID" value="RAK01674.1"/>
    <property type="molecule type" value="Genomic_DNA"/>
</dbReference>
<organism evidence="2 4">
    <name type="scientific">Aliidiomarina maris</name>
    <dbReference type="NCBI Taxonomy" id="531312"/>
    <lineage>
        <taxon>Bacteria</taxon>
        <taxon>Pseudomonadati</taxon>
        <taxon>Pseudomonadota</taxon>
        <taxon>Gammaproteobacteria</taxon>
        <taxon>Alteromonadales</taxon>
        <taxon>Idiomarinaceae</taxon>
        <taxon>Aliidiomarina</taxon>
    </lineage>
</organism>
<evidence type="ECO:0000313" key="3">
    <source>
        <dbReference type="EMBL" id="RUO28496.1"/>
    </source>
</evidence>
<evidence type="ECO:0000313" key="5">
    <source>
        <dbReference type="Proteomes" id="UP000287865"/>
    </source>
</evidence>
<keyword evidence="1" id="KW-0732">Signal</keyword>
<evidence type="ECO:0000313" key="4">
    <source>
        <dbReference type="Proteomes" id="UP000249203"/>
    </source>
</evidence>
<comment type="caution">
    <text evidence="2">The sequence shown here is derived from an EMBL/GenBank/DDBJ whole genome shotgun (WGS) entry which is preliminary data.</text>
</comment>
<dbReference type="Proteomes" id="UP000287865">
    <property type="component" value="Unassembled WGS sequence"/>
</dbReference>
<name>A0A327X6M4_9GAMM</name>
<feature type="signal peptide" evidence="1">
    <location>
        <begin position="1"/>
        <end position="27"/>
    </location>
</feature>
<reference evidence="3 5" key="1">
    <citation type="journal article" date="2018" name="Front. Microbiol.">
        <title>Genome-Based Analysis Reveals the Taxonomy and Diversity of the Family Idiomarinaceae.</title>
        <authorList>
            <person name="Liu Y."/>
            <person name="Lai Q."/>
            <person name="Shao Z."/>
        </authorList>
    </citation>
    <scope>NUCLEOTIDE SEQUENCE [LARGE SCALE GENOMIC DNA]</scope>
    <source>
        <strain evidence="3 5">CF12-14</strain>
    </source>
</reference>
<gene>
    <name evidence="2" type="ORF">B0I24_101298</name>
    <name evidence="3" type="ORF">CWE07_01430</name>
</gene>
<reference evidence="2 4" key="2">
    <citation type="submission" date="2018-06" db="EMBL/GenBank/DDBJ databases">
        <title>Genomic Encyclopedia of Type Strains, Phase III (KMG-III): the genomes of soil and plant-associated and newly described type strains.</title>
        <authorList>
            <person name="Whitman W."/>
        </authorList>
    </citation>
    <scope>NUCLEOTIDE SEQUENCE [LARGE SCALE GENOMIC DNA]</scope>
    <source>
        <strain evidence="2 4">CGMCC 1.15366</strain>
    </source>
</reference>
<keyword evidence="5" id="KW-1185">Reference proteome</keyword>
<dbReference type="EMBL" id="PIPK01000001">
    <property type="protein sequence ID" value="RUO28496.1"/>
    <property type="molecule type" value="Genomic_DNA"/>
</dbReference>
<evidence type="ECO:0000256" key="1">
    <source>
        <dbReference type="SAM" id="SignalP"/>
    </source>
</evidence>
<dbReference type="RefSeq" id="WP_111568151.1">
    <property type="nucleotide sequence ID" value="NZ_PIPK01000001.1"/>
</dbReference>
<accession>A0A327X6M4</accession>